<evidence type="ECO:0000313" key="2">
    <source>
        <dbReference type="Proteomes" id="UP001281614"/>
    </source>
</evidence>
<organism evidence="1 2">
    <name type="scientific">Colletotrichum kahawae</name>
    <name type="common">Coffee berry disease fungus</name>
    <dbReference type="NCBI Taxonomy" id="34407"/>
    <lineage>
        <taxon>Eukaryota</taxon>
        <taxon>Fungi</taxon>
        <taxon>Dikarya</taxon>
        <taxon>Ascomycota</taxon>
        <taxon>Pezizomycotina</taxon>
        <taxon>Sordariomycetes</taxon>
        <taxon>Hypocreomycetidae</taxon>
        <taxon>Glomerellales</taxon>
        <taxon>Glomerellaceae</taxon>
        <taxon>Colletotrichum</taxon>
        <taxon>Colletotrichum gloeosporioides species complex</taxon>
    </lineage>
</organism>
<keyword evidence="2" id="KW-1185">Reference proteome</keyword>
<reference evidence="1" key="1">
    <citation type="submission" date="2023-02" db="EMBL/GenBank/DDBJ databases">
        <title>Colletotrichum kahawae CIFC_Que2 genome sequencing and assembly.</title>
        <authorList>
            <person name="Baroncelli R."/>
        </authorList>
    </citation>
    <scope>NUCLEOTIDE SEQUENCE</scope>
    <source>
        <strain evidence="1">CIFC_Que2</strain>
    </source>
</reference>
<protein>
    <submittedName>
        <fullName evidence="1">Uncharacterized protein</fullName>
    </submittedName>
</protein>
<proteinExistence type="predicted"/>
<gene>
    <name evidence="1" type="ORF">CKAH01_14054</name>
</gene>
<sequence>MPRLMPRLRPVAKFAHPDGRHGMQQPGIHIEALANEKSHIYVKSEDLDGFVLTATAFNQCSSLFPSF</sequence>
<dbReference type="Proteomes" id="UP001281614">
    <property type="component" value="Unassembled WGS sequence"/>
</dbReference>
<comment type="caution">
    <text evidence="1">The sequence shown here is derived from an EMBL/GenBank/DDBJ whole genome shotgun (WGS) entry which is preliminary data.</text>
</comment>
<name>A0AAE0DAN3_COLKA</name>
<dbReference type="AlphaFoldDB" id="A0AAE0DAN3"/>
<evidence type="ECO:0000313" key="1">
    <source>
        <dbReference type="EMBL" id="KAK2772149.1"/>
    </source>
</evidence>
<accession>A0AAE0DAN3</accession>
<dbReference type="EMBL" id="VYYT01000071">
    <property type="protein sequence ID" value="KAK2772149.1"/>
    <property type="molecule type" value="Genomic_DNA"/>
</dbReference>